<feature type="region of interest" description="Disordered" evidence="1">
    <location>
        <begin position="42"/>
        <end position="69"/>
    </location>
</feature>
<protein>
    <submittedName>
        <fullName evidence="2">HK97 gp10 family phage protein</fullName>
    </submittedName>
</protein>
<dbReference type="InterPro" id="IPR010064">
    <property type="entry name" value="HK97-gp10_tail"/>
</dbReference>
<keyword evidence="2" id="KW-0614">Plasmid</keyword>
<dbReference type="Proteomes" id="UP000269847">
    <property type="component" value="Plasmid p.3"/>
</dbReference>
<name>A0A9W3VGX2_BACTU</name>
<evidence type="ECO:0000313" key="2">
    <source>
        <dbReference type="EMBL" id="AYF85031.1"/>
    </source>
</evidence>
<accession>A0A9W3VGX2</accession>
<dbReference type="EMBL" id="CP032610">
    <property type="protein sequence ID" value="AYF85031.1"/>
    <property type="molecule type" value="Genomic_DNA"/>
</dbReference>
<evidence type="ECO:0000256" key="1">
    <source>
        <dbReference type="SAM" id="MobiDB-lite"/>
    </source>
</evidence>
<sequence>MANSVEIEYSSNMEQVKTHINAMCVEKVTAASIHLQNQVKKNLTGSRSGKQYKIPHTSRKYTASKPGEAPAVRTGDLLNSIKYNVKRSQSEVLGAVGSDLKKAIWLETGTSHMEARPFLLKTFEKERRELKRMMGGQ</sequence>
<evidence type="ECO:0000313" key="3">
    <source>
        <dbReference type="Proteomes" id="UP000269847"/>
    </source>
</evidence>
<proteinExistence type="predicted"/>
<geneLocation type="plasmid" evidence="2 3">
    <name>p.3</name>
</geneLocation>
<dbReference type="NCBIfam" id="TIGR01725">
    <property type="entry name" value="phge_HK97_gp10"/>
    <property type="match status" value="1"/>
</dbReference>
<organism evidence="2 3">
    <name type="scientific">Bacillus thuringiensis</name>
    <dbReference type="NCBI Taxonomy" id="1428"/>
    <lineage>
        <taxon>Bacteria</taxon>
        <taxon>Bacillati</taxon>
        <taxon>Bacillota</taxon>
        <taxon>Bacilli</taxon>
        <taxon>Bacillales</taxon>
        <taxon>Bacillaceae</taxon>
        <taxon>Bacillus</taxon>
        <taxon>Bacillus cereus group</taxon>
    </lineage>
</organism>
<dbReference type="AlphaFoldDB" id="A0A9W3VGX2"/>
<dbReference type="RefSeq" id="WP_000024037.1">
    <property type="nucleotide sequence ID" value="NZ_CP014286.1"/>
</dbReference>
<reference evidence="2 3" key="1">
    <citation type="submission" date="2018-09" db="EMBL/GenBank/DDBJ databases">
        <title>Complete genome of Bacillus thuringiensis strain QZL38.</title>
        <authorList>
            <person name="Song F."/>
        </authorList>
    </citation>
    <scope>NUCLEOTIDE SEQUENCE [LARGE SCALE GENOMIC DNA]</scope>
    <source>
        <strain evidence="2 3">QZL38</strain>
        <plasmid evidence="2 3">p.3</plasmid>
    </source>
</reference>
<gene>
    <name evidence="2" type="ORF">D7J84_28850</name>
</gene>